<sequence length="820" mass="93579">MGNFKEDTLNIDLNKKVILLSEYDEFLTLYKQRSEVLNNDYKLHNKFRRESENNWRKFLNYIIQSIHNFFLNESFTGIRYLKYIKWSFNLIMCDIFCGLAEAALAIPQGLSYASLINVYPYMGLYSGIIQPPLYLLIGSSIFVSIGVNSVEAILASSAIDNLINSNTLTATRSSVLSLIIFFHGISCCILRLFGISVFVDLLSDPILQGFLSGVALSVIIKEIPLMLALKIDNTNNIPLYSIILVFKYINTTRWQAILFSICTIIFLELIIWIKIYFKSNIPIPSQLLIVIITNLISAFTNPQIPVIGFISENNTLISPNILWNGPQIYNLRSSYNLPFFIQVWIASLPMTLISFLSHYSIAKSAEKTYLKRDMNNVTCNNDVSTLELTLSTSINESNNISFNSLSPRIQSLSECLSKSLGDIEPVEISSITNREPINSEVNIQLTSNKDELNDRKYTREDSDNTNFKIDTNIQYSSNRSQNINLSPDSLFLARTEILALGIINIIGSFFHCLPGAASLARTNQNCIFKIKTPLHNLSYCTGVLLVTLLLLKYIRYLPEAVLGAIITHAMCRIIDFSYVLNLYKVRSIDTIFWIVAFIGTISTGIIYGIIFSLFLSTIYLIRFLHRPKINILGRLPGTLLFKSINKFPQALEFPYIKIIRFEGPLSYINISHFITQIENIIQNWLNNNEEANFKIKSYDTFKTTDFQYDHLSSFSNLNYNSEDMIKKKILNKIVDRIVIIDACMISDIDYTAIESLRNLQYKLSRCKVKIWFASFNHKNSKFLLRSGFYDIIPLVNCFVDLSEAIAAAQSYIYGDFCLSH</sequence>
<dbReference type="VEuPathDB" id="CryptoDB:CMU_006810"/>
<reference evidence="7" key="1">
    <citation type="submission" date="2008-06" db="EMBL/GenBank/DDBJ databases">
        <authorList>
            <person name="Lorenzi H."/>
            <person name="Inman J."/>
            <person name="Miller J."/>
            <person name="Schobel S."/>
            <person name="Amedeo P."/>
            <person name="Caler E.V."/>
            <person name="da Silva J."/>
        </authorList>
    </citation>
    <scope>NUCLEOTIDE SEQUENCE [LARGE SCALE GENOMIC DNA]</scope>
    <source>
        <strain evidence="7">RN66</strain>
    </source>
</reference>
<evidence type="ECO:0000256" key="3">
    <source>
        <dbReference type="ARBA" id="ARBA00022989"/>
    </source>
</evidence>
<dbReference type="Gene3D" id="3.30.750.24">
    <property type="entry name" value="STAS domain"/>
    <property type="match status" value="1"/>
</dbReference>
<comment type="subcellular location">
    <subcellularLocation>
        <location evidence="1">Membrane</location>
        <topology evidence="1">Multi-pass membrane protein</topology>
    </subcellularLocation>
</comment>
<dbReference type="InterPro" id="IPR002645">
    <property type="entry name" value="STAS_dom"/>
</dbReference>
<dbReference type="EMBL" id="DS989734">
    <property type="protein sequence ID" value="EEA07758.1"/>
    <property type="molecule type" value="Genomic_DNA"/>
</dbReference>
<keyword evidence="8" id="KW-1185">Reference proteome</keyword>
<name>B6AHR3_CRYMR</name>
<feature type="transmembrane region" description="Helical" evidence="5">
    <location>
        <begin position="88"/>
        <end position="113"/>
    </location>
</feature>
<dbReference type="AlphaFoldDB" id="B6AHR3"/>
<dbReference type="Proteomes" id="UP000001460">
    <property type="component" value="Unassembled WGS sequence"/>
</dbReference>
<dbReference type="InterPro" id="IPR011547">
    <property type="entry name" value="SLC26A/SulP_dom"/>
</dbReference>
<evidence type="ECO:0000313" key="7">
    <source>
        <dbReference type="EMBL" id="EEA07758.1"/>
    </source>
</evidence>
<feature type="transmembrane region" description="Helical" evidence="5">
    <location>
        <begin position="287"/>
        <end position="310"/>
    </location>
</feature>
<evidence type="ECO:0000259" key="6">
    <source>
        <dbReference type="PROSITE" id="PS50801"/>
    </source>
</evidence>
<dbReference type="OMA" id="RESENNW"/>
<dbReference type="RefSeq" id="XP_002142107.1">
    <property type="nucleotide sequence ID" value="XM_002142071.1"/>
</dbReference>
<keyword evidence="3 5" id="KW-1133">Transmembrane helix</keyword>
<evidence type="ECO:0000313" key="8">
    <source>
        <dbReference type="Proteomes" id="UP000001460"/>
    </source>
</evidence>
<dbReference type="eggNOG" id="KOG0236">
    <property type="taxonomic scope" value="Eukaryota"/>
</dbReference>
<proteinExistence type="predicted"/>
<dbReference type="GO" id="GO:0055085">
    <property type="term" value="P:transmembrane transport"/>
    <property type="evidence" value="ECO:0007669"/>
    <property type="project" value="InterPro"/>
</dbReference>
<keyword evidence="4 5" id="KW-0472">Membrane</keyword>
<keyword evidence="2 5" id="KW-0812">Transmembrane</keyword>
<organism evidence="7 8">
    <name type="scientific">Cryptosporidium muris (strain RN66)</name>
    <dbReference type="NCBI Taxonomy" id="441375"/>
    <lineage>
        <taxon>Eukaryota</taxon>
        <taxon>Sar</taxon>
        <taxon>Alveolata</taxon>
        <taxon>Apicomplexa</taxon>
        <taxon>Conoidasida</taxon>
        <taxon>Coccidia</taxon>
        <taxon>Eucoccidiorida</taxon>
        <taxon>Eimeriorina</taxon>
        <taxon>Cryptosporidiidae</taxon>
        <taxon>Cryptosporidium</taxon>
    </lineage>
</organism>
<dbReference type="PANTHER" id="PTHR11814">
    <property type="entry name" value="SULFATE TRANSPORTER"/>
    <property type="match status" value="1"/>
</dbReference>
<evidence type="ECO:0000256" key="1">
    <source>
        <dbReference type="ARBA" id="ARBA00004141"/>
    </source>
</evidence>
<gene>
    <name evidence="7" type="ORF">CMU_006810</name>
</gene>
<evidence type="ECO:0000256" key="5">
    <source>
        <dbReference type="SAM" id="Phobius"/>
    </source>
</evidence>
<feature type="transmembrane region" description="Helical" evidence="5">
    <location>
        <begin position="175"/>
        <end position="199"/>
    </location>
</feature>
<dbReference type="OrthoDB" id="288203at2759"/>
<dbReference type="SUPFAM" id="SSF52091">
    <property type="entry name" value="SpoIIaa-like"/>
    <property type="match status" value="1"/>
</dbReference>
<feature type="transmembrane region" description="Helical" evidence="5">
    <location>
        <begin position="256"/>
        <end position="275"/>
    </location>
</feature>
<dbReference type="CDD" id="cd07042">
    <property type="entry name" value="STAS_SulP_like_sulfate_transporter"/>
    <property type="match status" value="1"/>
</dbReference>
<protein>
    <submittedName>
        <fullName evidence="7">STAS domain-containing protein</fullName>
    </submittedName>
</protein>
<feature type="transmembrane region" description="Helical" evidence="5">
    <location>
        <begin position="339"/>
        <end position="362"/>
    </location>
</feature>
<dbReference type="GO" id="GO:0016020">
    <property type="term" value="C:membrane"/>
    <property type="evidence" value="ECO:0007669"/>
    <property type="project" value="UniProtKB-SubCell"/>
</dbReference>
<dbReference type="STRING" id="441375.B6AHR3"/>
<dbReference type="GeneID" id="6997175"/>
<feature type="transmembrane region" description="Helical" evidence="5">
    <location>
        <begin position="133"/>
        <end position="154"/>
    </location>
</feature>
<feature type="domain" description="STAS" evidence="6">
    <location>
        <begin position="646"/>
        <end position="808"/>
    </location>
</feature>
<evidence type="ECO:0000256" key="2">
    <source>
        <dbReference type="ARBA" id="ARBA00022692"/>
    </source>
</evidence>
<dbReference type="InterPro" id="IPR001902">
    <property type="entry name" value="SLC26A/SulP_fam"/>
</dbReference>
<dbReference type="PROSITE" id="PS50801">
    <property type="entry name" value="STAS"/>
    <property type="match status" value="1"/>
</dbReference>
<accession>B6AHR3</accession>
<dbReference type="Pfam" id="PF00916">
    <property type="entry name" value="Sulfate_transp"/>
    <property type="match status" value="2"/>
</dbReference>
<evidence type="ECO:0000256" key="4">
    <source>
        <dbReference type="ARBA" id="ARBA00023136"/>
    </source>
</evidence>
<feature type="transmembrane region" description="Helical" evidence="5">
    <location>
        <begin position="536"/>
        <end position="554"/>
    </location>
</feature>
<feature type="transmembrane region" description="Helical" evidence="5">
    <location>
        <begin position="591"/>
        <end position="621"/>
    </location>
</feature>
<dbReference type="InterPro" id="IPR036513">
    <property type="entry name" value="STAS_dom_sf"/>
</dbReference>
<feature type="transmembrane region" description="Helical" evidence="5">
    <location>
        <begin position="497"/>
        <end position="516"/>
    </location>
</feature>